<reference evidence="8" key="1">
    <citation type="submission" date="2022-08" db="UniProtKB">
        <authorList>
            <consortium name="EnsemblMetazoa"/>
        </authorList>
    </citation>
    <scope>IDENTIFICATION</scope>
    <source>
        <strain evidence="8">05x7-T-G4-1.051#20</strain>
    </source>
</reference>
<dbReference type="Gene3D" id="3.10.100.10">
    <property type="entry name" value="Mannose-Binding Protein A, subunit A"/>
    <property type="match status" value="3"/>
</dbReference>
<dbReference type="AlphaFoldDB" id="A0A8W8P3C8"/>
<evidence type="ECO:0000313" key="9">
    <source>
        <dbReference type="Proteomes" id="UP000005408"/>
    </source>
</evidence>
<feature type="domain" description="C-type lectin" evidence="7">
    <location>
        <begin position="151"/>
        <end position="246"/>
    </location>
</feature>
<dbReference type="InterPro" id="IPR018378">
    <property type="entry name" value="C-type_lectin_CS"/>
</dbReference>
<dbReference type="PROSITE" id="PS50041">
    <property type="entry name" value="C_TYPE_LECTIN_2"/>
    <property type="match status" value="2"/>
</dbReference>
<evidence type="ECO:0000256" key="3">
    <source>
        <dbReference type="ARBA" id="ARBA00022729"/>
    </source>
</evidence>
<keyword evidence="9" id="KW-1185">Reference proteome</keyword>
<evidence type="ECO:0000259" key="7">
    <source>
        <dbReference type="PROSITE" id="PS50041"/>
    </source>
</evidence>
<dbReference type="PANTHER" id="PTHR22799">
    <property type="entry name" value="TETRANECTIN-RELATED"/>
    <property type="match status" value="1"/>
</dbReference>
<evidence type="ECO:0000256" key="5">
    <source>
        <dbReference type="ARBA" id="ARBA00023157"/>
    </source>
</evidence>
<dbReference type="Pfam" id="PF00059">
    <property type="entry name" value="Lectin_C"/>
    <property type="match status" value="2"/>
</dbReference>
<dbReference type="InterPro" id="IPR001304">
    <property type="entry name" value="C-type_lectin-like"/>
</dbReference>
<proteinExistence type="predicted"/>
<feature type="domain" description="C-type lectin" evidence="7">
    <location>
        <begin position="33"/>
        <end position="149"/>
    </location>
</feature>
<dbReference type="SUPFAM" id="SSF56436">
    <property type="entry name" value="C-type lectin-like"/>
    <property type="match status" value="3"/>
</dbReference>
<organism evidence="8 9">
    <name type="scientific">Magallana gigas</name>
    <name type="common">Pacific oyster</name>
    <name type="synonym">Crassostrea gigas</name>
    <dbReference type="NCBI Taxonomy" id="29159"/>
    <lineage>
        <taxon>Eukaryota</taxon>
        <taxon>Metazoa</taxon>
        <taxon>Spiralia</taxon>
        <taxon>Lophotrochozoa</taxon>
        <taxon>Mollusca</taxon>
        <taxon>Bivalvia</taxon>
        <taxon>Autobranchia</taxon>
        <taxon>Pteriomorphia</taxon>
        <taxon>Ostreida</taxon>
        <taxon>Ostreoidea</taxon>
        <taxon>Ostreidae</taxon>
        <taxon>Magallana</taxon>
    </lineage>
</organism>
<keyword evidence="5" id="KW-1015">Disulfide bond</keyword>
<dbReference type="GO" id="GO:0008083">
    <property type="term" value="F:growth factor activity"/>
    <property type="evidence" value="ECO:0007669"/>
    <property type="project" value="TreeGrafter"/>
</dbReference>
<dbReference type="GO" id="GO:0005615">
    <property type="term" value="C:extracellular space"/>
    <property type="evidence" value="ECO:0007669"/>
    <property type="project" value="TreeGrafter"/>
</dbReference>
<evidence type="ECO:0000313" key="8">
    <source>
        <dbReference type="EnsemblMetazoa" id="G9453.1:cds"/>
    </source>
</evidence>
<evidence type="ECO:0000256" key="1">
    <source>
        <dbReference type="ARBA" id="ARBA00004613"/>
    </source>
</evidence>
<keyword evidence="2" id="KW-0964">Secreted</keyword>
<name>A0A8W8P3C8_MAGGI</name>
<protein>
    <recommendedName>
        <fullName evidence="7">C-type lectin domain-containing protein</fullName>
    </recommendedName>
</protein>
<dbReference type="InterPro" id="IPR051663">
    <property type="entry name" value="CLec_Tetranectin-domain"/>
</dbReference>
<dbReference type="Proteomes" id="UP000005408">
    <property type="component" value="Unassembled WGS sequence"/>
</dbReference>
<accession>A0A8W8P3C8</accession>
<evidence type="ECO:0000256" key="2">
    <source>
        <dbReference type="ARBA" id="ARBA00022525"/>
    </source>
</evidence>
<dbReference type="GO" id="GO:0030246">
    <property type="term" value="F:carbohydrate binding"/>
    <property type="evidence" value="ECO:0007669"/>
    <property type="project" value="UniProtKB-KW"/>
</dbReference>
<dbReference type="PROSITE" id="PS00615">
    <property type="entry name" value="C_TYPE_LECTIN_1"/>
    <property type="match status" value="1"/>
</dbReference>
<feature type="chain" id="PRO_5036503676" description="C-type lectin domain-containing protein" evidence="6">
    <location>
        <begin position="22"/>
        <end position="337"/>
    </location>
</feature>
<dbReference type="EnsemblMetazoa" id="G9453.1">
    <property type="protein sequence ID" value="G9453.1:cds"/>
    <property type="gene ID" value="G9453"/>
</dbReference>
<dbReference type="InterPro" id="IPR016186">
    <property type="entry name" value="C-type_lectin-like/link_sf"/>
</dbReference>
<dbReference type="PANTHER" id="PTHR22799:SF1">
    <property type="entry name" value="C-TYPE LECTIN DOMAIN FAMILY 11 MEMBER A"/>
    <property type="match status" value="1"/>
</dbReference>
<comment type="subcellular location">
    <subcellularLocation>
        <location evidence="1">Secreted</location>
    </subcellularLocation>
</comment>
<dbReference type="SMART" id="SM00034">
    <property type="entry name" value="CLECT"/>
    <property type="match status" value="1"/>
</dbReference>
<feature type="signal peptide" evidence="6">
    <location>
        <begin position="1"/>
        <end position="21"/>
    </location>
</feature>
<keyword evidence="3 6" id="KW-0732">Signal</keyword>
<sequence length="337" mass="38983">MKNAKSQLLLLIIAFWASSEASLIRCEKGWVQFGKKCYKFSSYTATFKDAMVMCNNNGGRLLELQSRAEENWVDLHCRVRGYGFGVWLGLTDLQREGQYVAMSDARRPRYSNWVRGEPNNGNRQEHCAMYWIARRGWNDTVCTGRMNYVICNNNGARLLELQSKVEENWIDLQCRVRSYGFGVWLGLTDLQREGQYVTMSDARRPHYSNWMRGEPNNGNGNEHCALYWITRSGWNDTVCKEKINFVWTNCGKGRVQFGKKCYKFSSYTATFKDAVVICNNNGARLLELQSKVEENWIDLQCRVRGYGFGVWLGLTDLQREGQYVTMSDARRPHYGTG</sequence>
<evidence type="ECO:0000256" key="4">
    <source>
        <dbReference type="ARBA" id="ARBA00022734"/>
    </source>
</evidence>
<dbReference type="CDD" id="cd00037">
    <property type="entry name" value="CLECT"/>
    <property type="match status" value="3"/>
</dbReference>
<keyword evidence="4" id="KW-0430">Lectin</keyword>
<evidence type="ECO:0000256" key="6">
    <source>
        <dbReference type="SAM" id="SignalP"/>
    </source>
</evidence>
<dbReference type="InterPro" id="IPR016187">
    <property type="entry name" value="CTDL_fold"/>
</dbReference>